<evidence type="ECO:0000313" key="2">
    <source>
        <dbReference type="EMBL" id="MEM0543137.1"/>
    </source>
</evidence>
<dbReference type="RefSeq" id="WP_342696336.1">
    <property type="nucleotide sequence ID" value="NZ_JBCGDO010000014.1"/>
</dbReference>
<dbReference type="Proteomes" id="UP001460072">
    <property type="component" value="Unassembled WGS sequence"/>
</dbReference>
<feature type="transmembrane region" description="Helical" evidence="1">
    <location>
        <begin position="7"/>
        <end position="28"/>
    </location>
</feature>
<evidence type="ECO:0000313" key="3">
    <source>
        <dbReference type="Proteomes" id="UP001460072"/>
    </source>
</evidence>
<dbReference type="InterPro" id="IPR031709">
    <property type="entry name" value="PutAbiC"/>
</dbReference>
<sequence>MKTFDKKFWIIFIPFIIFILMVIYFPYWVRDELLFYDFNDMGQIGDTFGGLMGPFIGIAGGILTFLAFWVQYKANEQQKDDLKIQRKREYLSSFETKFFELIRLHRENVTDQNYTKFGKTEMEKYQGRKVFRVIHKEFEECYTEIKRFHKIYGQSFMRNQYKNKLKSIIEKNKLNVSEEDFALIDLAYTFLFFGVAKDSEAFLTIKFKQKFNDDYFGKLVTFLQLKPKMQYGKMYNCWKYFINLNVLEMKPIFENIHTNRRVSGYEAHLNHMNFFNNLAVEKYYGGHQHRLGHYYRHLFQSYKFLFNENDLTDEEKYFFGKTLRAQLSNYEQSLLFLNSLSNLGLKWDLKPEINPITNKEIRLISEYNIIKNVPGIQVLDITYKKYYPNVEFEFEDN</sequence>
<dbReference type="EMBL" id="JBCGDO010000014">
    <property type="protein sequence ID" value="MEM0543137.1"/>
    <property type="molecule type" value="Genomic_DNA"/>
</dbReference>
<gene>
    <name evidence="2" type="ORF">WFZ85_10965</name>
</gene>
<keyword evidence="1" id="KW-0812">Transmembrane</keyword>
<proteinExistence type="predicted"/>
<accession>A0ABU9N608</accession>
<organism evidence="2 3">
    <name type="scientific">Flavobacterium aureirubrum</name>
    <dbReference type="NCBI Taxonomy" id="3133147"/>
    <lineage>
        <taxon>Bacteria</taxon>
        <taxon>Pseudomonadati</taxon>
        <taxon>Bacteroidota</taxon>
        <taxon>Flavobacteriia</taxon>
        <taxon>Flavobacteriales</taxon>
        <taxon>Flavobacteriaceae</taxon>
        <taxon>Flavobacterium</taxon>
    </lineage>
</organism>
<keyword evidence="3" id="KW-1185">Reference proteome</keyword>
<reference evidence="2 3" key="1">
    <citation type="submission" date="2024-03" db="EMBL/GenBank/DDBJ databases">
        <title>Two novel species of the genus Flavobacterium exhibiting potentially degradation of complex polysaccharides.</title>
        <authorList>
            <person name="Lian X."/>
        </authorList>
    </citation>
    <scope>NUCLEOTIDE SEQUENCE [LARGE SCALE GENOMIC DNA]</scope>
    <source>
        <strain evidence="3">j3</strain>
    </source>
</reference>
<comment type="caution">
    <text evidence="2">The sequence shown here is derived from an EMBL/GenBank/DDBJ whole genome shotgun (WGS) entry which is preliminary data.</text>
</comment>
<feature type="transmembrane region" description="Helical" evidence="1">
    <location>
        <begin position="48"/>
        <end position="70"/>
    </location>
</feature>
<protein>
    <submittedName>
        <fullName evidence="2">Phage abortive infection protein</fullName>
    </submittedName>
</protein>
<name>A0ABU9N608_9FLAO</name>
<keyword evidence="1" id="KW-0472">Membrane</keyword>
<dbReference type="Pfam" id="PF16872">
    <property type="entry name" value="putAbiC"/>
    <property type="match status" value="1"/>
</dbReference>
<evidence type="ECO:0000256" key="1">
    <source>
        <dbReference type="SAM" id="Phobius"/>
    </source>
</evidence>
<keyword evidence="1" id="KW-1133">Transmembrane helix</keyword>